<dbReference type="AlphaFoldDB" id="H1FW92"/>
<dbReference type="PATRIC" id="fig|929558.5.peg.681"/>
<evidence type="ECO:0000313" key="2">
    <source>
        <dbReference type="EMBL" id="EHP29210.1"/>
    </source>
</evidence>
<keyword evidence="1" id="KW-0812">Transmembrane</keyword>
<dbReference type="RefSeq" id="WP_008340632.1">
    <property type="nucleotide sequence ID" value="NZ_AFRZ01000001.1"/>
</dbReference>
<organism evidence="2 3">
    <name type="scientific">Sulfurimonas gotlandica (strain DSM 19862 / JCM 16533 / GD1)</name>
    <dbReference type="NCBI Taxonomy" id="929558"/>
    <lineage>
        <taxon>Bacteria</taxon>
        <taxon>Pseudomonadati</taxon>
        <taxon>Campylobacterota</taxon>
        <taxon>Epsilonproteobacteria</taxon>
        <taxon>Campylobacterales</taxon>
        <taxon>Sulfurimonadaceae</taxon>
        <taxon>Sulfurimonas</taxon>
    </lineage>
</organism>
<dbReference type="Proteomes" id="UP000006431">
    <property type="component" value="Unassembled WGS sequence"/>
</dbReference>
<dbReference type="HOGENOM" id="CLU_2829667_0_0_7"/>
<dbReference type="STRING" id="929558.SMGD1_0683"/>
<keyword evidence="1" id="KW-0472">Membrane</keyword>
<keyword evidence="3" id="KW-1185">Reference proteome</keyword>
<accession>H1FW92</accession>
<reference evidence="2 3" key="1">
    <citation type="journal article" date="2012" name="Proc. Natl. Acad. Sci. U.S.A.">
        <title>Genome and physiology of a model Epsilonproteobacterium responsible for sulfide detoxification in marine oxygen depletion zones.</title>
        <authorList>
            <person name="Grote J."/>
            <person name="Schott T."/>
            <person name="Bruckner C.G."/>
            <person name="Glockner F.O."/>
            <person name="Jost G."/>
            <person name="Teeling H."/>
            <person name="Labrenz M."/>
            <person name="Jurgens K."/>
        </authorList>
    </citation>
    <scope>NUCLEOTIDE SEQUENCE [LARGE SCALE GENOMIC DNA]</scope>
    <source>
        <strain evidence="2 3">GD1</strain>
    </source>
</reference>
<evidence type="ECO:0000256" key="1">
    <source>
        <dbReference type="SAM" id="Phobius"/>
    </source>
</evidence>
<proteinExistence type="predicted"/>
<name>H1FW92_SULGG</name>
<dbReference type="EMBL" id="AFRZ01000001">
    <property type="protein sequence ID" value="EHP29210.1"/>
    <property type="molecule type" value="Genomic_DNA"/>
</dbReference>
<feature type="transmembrane region" description="Helical" evidence="1">
    <location>
        <begin position="37"/>
        <end position="55"/>
    </location>
</feature>
<comment type="caution">
    <text evidence="2">The sequence shown here is derived from an EMBL/GenBank/DDBJ whole genome shotgun (WGS) entry which is preliminary data.</text>
</comment>
<keyword evidence="1" id="KW-1133">Transmembrane helix</keyword>
<protein>
    <submittedName>
        <fullName evidence="2">Uncharacterized protein</fullName>
    </submittedName>
</protein>
<gene>
    <name evidence="2" type="ORF">SMGD1_0683</name>
</gene>
<sequence>MEWLAGMYQDWILSIKYSGIREFVESLPEQMPTALDALVFVIFISTMCGFLVIAIDNDEYPRFNEFLDQVL</sequence>
<evidence type="ECO:0000313" key="3">
    <source>
        <dbReference type="Proteomes" id="UP000006431"/>
    </source>
</evidence>